<dbReference type="EMBL" id="FP929003">
    <property type="protein sequence ID" value="CBK41966.1"/>
    <property type="molecule type" value="Genomic_DNA"/>
</dbReference>
<dbReference type="AlphaFoldDB" id="D8PFC9"/>
<protein>
    <submittedName>
        <fullName evidence="1">Uncharacterized protein</fullName>
    </submittedName>
</protein>
<accession>D8PFC9</accession>
<dbReference type="KEGG" id="nde:NIDE2250"/>
<evidence type="ECO:0000313" key="1">
    <source>
        <dbReference type="EMBL" id="CBK41966.1"/>
    </source>
</evidence>
<name>D8PFC9_9BACT</name>
<evidence type="ECO:0000313" key="2">
    <source>
        <dbReference type="Proteomes" id="UP000001660"/>
    </source>
</evidence>
<dbReference type="STRING" id="330214.NIDE2250"/>
<organism evidence="1 2">
    <name type="scientific">Nitrospira defluvii</name>
    <dbReference type="NCBI Taxonomy" id="330214"/>
    <lineage>
        <taxon>Bacteria</taxon>
        <taxon>Pseudomonadati</taxon>
        <taxon>Nitrospirota</taxon>
        <taxon>Nitrospiria</taxon>
        <taxon>Nitrospirales</taxon>
        <taxon>Nitrospiraceae</taxon>
        <taxon>Nitrospira</taxon>
    </lineage>
</organism>
<dbReference type="Proteomes" id="UP000001660">
    <property type="component" value="Chromosome"/>
</dbReference>
<keyword evidence="2" id="KW-1185">Reference proteome</keyword>
<dbReference type="HOGENOM" id="CLU_3005603_0_0_0"/>
<reference evidence="1 2" key="1">
    <citation type="journal article" date="2010" name="Proc. Natl. Acad. Sci. U.S.A.">
        <title>A Nitrospira metagenome illuminates the physiology and evolution of globally important nitrite-oxidizing bacteria.</title>
        <authorList>
            <person name="Lucker S."/>
            <person name="Wagner M."/>
            <person name="Maixner F."/>
            <person name="Pelletier E."/>
            <person name="Koch H."/>
            <person name="Vacherie B."/>
            <person name="Rattei T."/>
            <person name="Sinninghe Damste J."/>
            <person name="Spieck E."/>
            <person name="Le Paslier D."/>
            <person name="Daims H."/>
        </authorList>
    </citation>
    <scope>NUCLEOTIDE SEQUENCE [LARGE SCALE GENOMIC DNA]</scope>
</reference>
<sequence length="56" mass="6428">MTSAVRCTIPESPAKARQKYDATVNYGKYIRHRHTLRTRNTAANILPKMVRNLADQ</sequence>
<gene>
    <name evidence="1" type="ORF">NIDE2250</name>
</gene>
<proteinExistence type="predicted"/>